<feature type="compositionally biased region" description="Low complexity" evidence="8">
    <location>
        <begin position="701"/>
        <end position="721"/>
    </location>
</feature>
<dbReference type="Gene3D" id="1.10.260.40">
    <property type="entry name" value="lambda repressor-like DNA-binding domains"/>
    <property type="match status" value="1"/>
</dbReference>
<evidence type="ECO:0000256" key="8">
    <source>
        <dbReference type="SAM" id="MobiDB-lite"/>
    </source>
</evidence>
<keyword evidence="2 5" id="KW-0238">DNA-binding</keyword>
<feature type="region of interest" description="Disordered" evidence="8">
    <location>
        <begin position="475"/>
        <end position="506"/>
    </location>
</feature>
<dbReference type="InterPro" id="IPR009057">
    <property type="entry name" value="Homeodomain-like_sf"/>
</dbReference>
<dbReference type="Proteomes" id="UP000675881">
    <property type="component" value="Chromosome 10"/>
</dbReference>
<dbReference type="PROSITE" id="PS51179">
    <property type="entry name" value="POU_3"/>
    <property type="match status" value="1"/>
</dbReference>
<feature type="compositionally biased region" description="Low complexity" evidence="8">
    <location>
        <begin position="477"/>
        <end position="490"/>
    </location>
</feature>
<feature type="region of interest" description="Disordered" evidence="8">
    <location>
        <begin position="669"/>
        <end position="732"/>
    </location>
</feature>
<feature type="compositionally biased region" description="Basic and acidic residues" evidence="8">
    <location>
        <begin position="167"/>
        <end position="176"/>
    </location>
</feature>
<protein>
    <recommendedName>
        <fullName evidence="7">POU domain protein</fullName>
    </recommendedName>
</protein>
<dbReference type="CDD" id="cd00086">
    <property type="entry name" value="homeodomain"/>
    <property type="match status" value="1"/>
</dbReference>
<accession>A0A7R8CF12</accession>
<dbReference type="PROSITE" id="PS00027">
    <property type="entry name" value="HOMEOBOX_1"/>
    <property type="match status" value="1"/>
</dbReference>
<proteinExistence type="inferred from homology"/>
<feature type="compositionally biased region" description="Low complexity" evidence="8">
    <location>
        <begin position="81"/>
        <end position="98"/>
    </location>
</feature>
<evidence type="ECO:0000256" key="5">
    <source>
        <dbReference type="PROSITE-ProRule" id="PRU00108"/>
    </source>
</evidence>
<dbReference type="Pfam" id="PF00046">
    <property type="entry name" value="Homeodomain"/>
    <property type="match status" value="1"/>
</dbReference>
<name>A0A7R8CF12_LEPSM</name>
<comment type="subcellular location">
    <subcellularLocation>
        <location evidence="1 5 6">Nucleus</location>
    </subcellularLocation>
</comment>
<feature type="compositionally biased region" description="Low complexity" evidence="8">
    <location>
        <begin position="189"/>
        <end position="200"/>
    </location>
</feature>
<dbReference type="PANTHER" id="PTHR11636:SF76">
    <property type="entry name" value="PROTEIN NUBBIN"/>
    <property type="match status" value="1"/>
</dbReference>
<dbReference type="Gene3D" id="1.10.10.60">
    <property type="entry name" value="Homeodomain-like"/>
    <property type="match status" value="1"/>
</dbReference>
<feature type="region of interest" description="Disordered" evidence="8">
    <location>
        <begin position="30"/>
        <end position="50"/>
    </location>
</feature>
<evidence type="ECO:0000256" key="3">
    <source>
        <dbReference type="ARBA" id="ARBA00023155"/>
    </source>
</evidence>
<dbReference type="GO" id="GO:0005634">
    <property type="term" value="C:nucleus"/>
    <property type="evidence" value="ECO:0007669"/>
    <property type="project" value="UniProtKB-SubCell"/>
</dbReference>
<organism evidence="9 10">
    <name type="scientific">Lepeophtheirus salmonis</name>
    <name type="common">Salmon louse</name>
    <name type="synonym">Caligus salmonis</name>
    <dbReference type="NCBI Taxonomy" id="72036"/>
    <lineage>
        <taxon>Eukaryota</taxon>
        <taxon>Metazoa</taxon>
        <taxon>Ecdysozoa</taxon>
        <taxon>Arthropoda</taxon>
        <taxon>Crustacea</taxon>
        <taxon>Multicrustacea</taxon>
        <taxon>Hexanauplia</taxon>
        <taxon>Copepoda</taxon>
        <taxon>Siphonostomatoida</taxon>
        <taxon>Caligidae</taxon>
        <taxon>Lepeophtheirus</taxon>
    </lineage>
</organism>
<dbReference type="PANTHER" id="PTHR11636">
    <property type="entry name" value="POU DOMAIN"/>
    <property type="match status" value="1"/>
</dbReference>
<evidence type="ECO:0000313" key="9">
    <source>
        <dbReference type="EMBL" id="CAF2795907.1"/>
    </source>
</evidence>
<dbReference type="SUPFAM" id="SSF47413">
    <property type="entry name" value="lambda repressor-like DNA-binding domains"/>
    <property type="match status" value="1"/>
</dbReference>
<dbReference type="InterPro" id="IPR013847">
    <property type="entry name" value="POU"/>
</dbReference>
<keyword evidence="3 5" id="KW-0371">Homeobox</keyword>
<feature type="region of interest" description="Disordered" evidence="8">
    <location>
        <begin position="128"/>
        <end position="200"/>
    </location>
</feature>
<feature type="DNA-binding region" description="Homeobox" evidence="5">
    <location>
        <begin position="613"/>
        <end position="672"/>
    </location>
</feature>
<reference evidence="9" key="1">
    <citation type="submission" date="2021-02" db="EMBL/GenBank/DDBJ databases">
        <authorList>
            <person name="Bekaert M."/>
        </authorList>
    </citation>
    <scope>NUCLEOTIDE SEQUENCE</scope>
    <source>
        <strain evidence="9">IoA-00</strain>
    </source>
</reference>
<dbReference type="SMART" id="SM00352">
    <property type="entry name" value="POU"/>
    <property type="match status" value="1"/>
</dbReference>
<dbReference type="InterPro" id="IPR010982">
    <property type="entry name" value="Lambda_DNA-bd_dom_sf"/>
</dbReference>
<evidence type="ECO:0000256" key="2">
    <source>
        <dbReference type="ARBA" id="ARBA00023125"/>
    </source>
</evidence>
<dbReference type="PROSITE" id="PS50071">
    <property type="entry name" value="HOMEOBOX_2"/>
    <property type="match status" value="1"/>
</dbReference>
<feature type="compositionally biased region" description="Low complexity" evidence="8">
    <location>
        <begin position="672"/>
        <end position="694"/>
    </location>
</feature>
<dbReference type="PRINTS" id="PR00028">
    <property type="entry name" value="POUDOMAIN"/>
</dbReference>
<dbReference type="InterPro" id="IPR001356">
    <property type="entry name" value="HD"/>
</dbReference>
<dbReference type="SMART" id="SM00389">
    <property type="entry name" value="HOX"/>
    <property type="match status" value="1"/>
</dbReference>
<dbReference type="InterPro" id="IPR050255">
    <property type="entry name" value="POU_domain_TF"/>
</dbReference>
<feature type="compositionally biased region" description="Low complexity" evidence="8">
    <location>
        <begin position="30"/>
        <end position="39"/>
    </location>
</feature>
<dbReference type="InterPro" id="IPR017970">
    <property type="entry name" value="Homeobox_CS"/>
</dbReference>
<keyword evidence="10" id="KW-1185">Reference proteome</keyword>
<dbReference type="GO" id="GO:0001228">
    <property type="term" value="F:DNA-binding transcription activator activity, RNA polymerase II-specific"/>
    <property type="evidence" value="ECO:0007669"/>
    <property type="project" value="UniProtKB-ARBA"/>
</dbReference>
<feature type="region of interest" description="Disordered" evidence="8">
    <location>
        <begin position="425"/>
        <end position="456"/>
    </location>
</feature>
<evidence type="ECO:0000256" key="4">
    <source>
        <dbReference type="ARBA" id="ARBA00023242"/>
    </source>
</evidence>
<feature type="region of interest" description="Disordered" evidence="8">
    <location>
        <begin position="71"/>
        <end position="99"/>
    </location>
</feature>
<evidence type="ECO:0000256" key="7">
    <source>
        <dbReference type="RuleBase" id="RU361194"/>
    </source>
</evidence>
<sequence length="754" mass="80034">MLLQAAQQNQGQDFVSVAVAAAAAAAAASAGSPAGSTGADHNGNSGKPGLTASSNFVGTFPFSASLFGPLHSNKMEEDRGSNLGSRSGASSRGTSPSSQVMKNLYSTSHLSSTHFCYYPIIHSSNLSHHHISPGEDEDEEELKGSGGSSSTGGTLRVRRLSRSRSRSPVDRKRNEESPLGLSDSFMDFTPSTTNTSLSSNSVLGSPFTNLHHHRHLLEPHSNTLHNHNMTSPTSAHAVAAVSNNSFISNKQSMLNSSKNHSNSPLTTSSSATGLKEILDNNSSSSLPPTSSSSAIQQAIAAAFQAGQSSVQQSSAMQLLALGANPQLSSVMGQNPLLAAAIAASQQLQPSNQSGFDLAQQAQAVQALAQIQQSLSLLNPQVNMMSQNTSLLQNPLQALAQASQQLQNLSSFQDCSSSDKVALPPSTKILTNHSSSLSSVSQRIPPSPRTSKALVTSPNSATKNFLMTTSTPVGVMLSSSSSASSPSSSGSQGLPNMYTTRPSNLPTRLDLPPEENTDLEELEQFSKLFKQKRIKLGYTQGDVGLAMGKMYGNDFSQTTISRFEALNLSFKNMCKLKPLLQKWLEDADSTHHTTTTSQLLSPASLTTAEAINRRRKKRTSIDTTVRIALERAFNANPKPTSEEITYVADGLCMEKEVVRVWFCNRRQKEKRMNPNSNISPSGSPTPSFYNPTSLTPTPPSSIPSSFLCSSGGLSPPTSLSSTGRGVSPPLSNMSFPILHQPQFMATDLSAKSSSD</sequence>
<dbReference type="PROSITE" id="PS00465">
    <property type="entry name" value="POU_2"/>
    <property type="match status" value="1"/>
</dbReference>
<dbReference type="SUPFAM" id="SSF46689">
    <property type="entry name" value="Homeodomain-like"/>
    <property type="match status" value="1"/>
</dbReference>
<feature type="compositionally biased region" description="Polar residues" evidence="8">
    <location>
        <begin position="491"/>
        <end position="505"/>
    </location>
</feature>
<feature type="compositionally biased region" description="Basic residues" evidence="8">
    <location>
        <begin position="156"/>
        <end position="165"/>
    </location>
</feature>
<dbReference type="AlphaFoldDB" id="A0A7R8CF12"/>
<dbReference type="GO" id="GO:0030154">
    <property type="term" value="P:cell differentiation"/>
    <property type="evidence" value="ECO:0007669"/>
    <property type="project" value="UniProtKB-ARBA"/>
</dbReference>
<evidence type="ECO:0000313" key="10">
    <source>
        <dbReference type="Proteomes" id="UP000675881"/>
    </source>
</evidence>
<dbReference type="OrthoDB" id="6358449at2759"/>
<evidence type="ECO:0000256" key="6">
    <source>
        <dbReference type="RuleBase" id="RU000682"/>
    </source>
</evidence>
<keyword evidence="7" id="KW-0804">Transcription</keyword>
<dbReference type="Pfam" id="PF00157">
    <property type="entry name" value="Pou"/>
    <property type="match status" value="1"/>
</dbReference>
<dbReference type="GO" id="GO:0000978">
    <property type="term" value="F:RNA polymerase II cis-regulatory region sequence-specific DNA binding"/>
    <property type="evidence" value="ECO:0007669"/>
    <property type="project" value="TreeGrafter"/>
</dbReference>
<evidence type="ECO:0000256" key="1">
    <source>
        <dbReference type="ARBA" id="ARBA00004123"/>
    </source>
</evidence>
<keyword evidence="4 5" id="KW-0539">Nucleus</keyword>
<dbReference type="EMBL" id="HG994589">
    <property type="protein sequence ID" value="CAF2795907.1"/>
    <property type="molecule type" value="Genomic_DNA"/>
</dbReference>
<gene>
    <name evidence="9" type="ORF">LSAA_2288</name>
</gene>
<dbReference type="PROSITE" id="PS00035">
    <property type="entry name" value="POU_1"/>
    <property type="match status" value="1"/>
</dbReference>
<dbReference type="FunFam" id="1.10.260.40:FF:000001">
    <property type="entry name" value="POU domain protein"/>
    <property type="match status" value="1"/>
</dbReference>
<dbReference type="InterPro" id="IPR000327">
    <property type="entry name" value="POU_dom"/>
</dbReference>
<comment type="similarity">
    <text evidence="7">Belongs to the POU transcription factor family.</text>
</comment>